<organism evidence="1">
    <name type="scientific">viral metagenome</name>
    <dbReference type="NCBI Taxonomy" id="1070528"/>
    <lineage>
        <taxon>unclassified sequences</taxon>
        <taxon>metagenomes</taxon>
        <taxon>organismal metagenomes</taxon>
    </lineage>
</organism>
<accession>A0A6M3LQZ2</accession>
<evidence type="ECO:0000313" key="1">
    <source>
        <dbReference type="EMBL" id="QJA97183.1"/>
    </source>
</evidence>
<name>A0A6M3LQZ2_9ZZZZ</name>
<reference evidence="1" key="1">
    <citation type="submission" date="2020-03" db="EMBL/GenBank/DDBJ databases">
        <title>The deep terrestrial virosphere.</title>
        <authorList>
            <person name="Holmfeldt K."/>
            <person name="Nilsson E."/>
            <person name="Simone D."/>
            <person name="Lopez-Fernandez M."/>
            <person name="Wu X."/>
            <person name="de Brujin I."/>
            <person name="Lundin D."/>
            <person name="Andersson A."/>
            <person name="Bertilsson S."/>
            <person name="Dopson M."/>
        </authorList>
    </citation>
    <scope>NUCLEOTIDE SEQUENCE</scope>
    <source>
        <strain evidence="1">MM415B06522</strain>
    </source>
</reference>
<sequence length="100" mass="11184">MRKMDRLESIRMRQKPMVHEGPDLVSDTTFLLGVIDKLEAALRKRILDAGQRALGGVREEDEPRPSPVTLSFHGANTMHVADAENYTRMKAAIARAKLDA</sequence>
<gene>
    <name evidence="1" type="ORF">MM415B06522_0005</name>
</gene>
<proteinExistence type="predicted"/>
<dbReference type="AlphaFoldDB" id="A0A6M3LQZ2"/>
<dbReference type="EMBL" id="MT143470">
    <property type="protein sequence ID" value="QJA97183.1"/>
    <property type="molecule type" value="Genomic_DNA"/>
</dbReference>
<protein>
    <submittedName>
        <fullName evidence="1">Uncharacterized protein</fullName>
    </submittedName>
</protein>